<organism evidence="2 3">
    <name type="scientific">Gigaspora rosea</name>
    <dbReference type="NCBI Taxonomy" id="44941"/>
    <lineage>
        <taxon>Eukaryota</taxon>
        <taxon>Fungi</taxon>
        <taxon>Fungi incertae sedis</taxon>
        <taxon>Mucoromycota</taxon>
        <taxon>Glomeromycotina</taxon>
        <taxon>Glomeromycetes</taxon>
        <taxon>Diversisporales</taxon>
        <taxon>Gigasporaceae</taxon>
        <taxon>Gigaspora</taxon>
    </lineage>
</organism>
<evidence type="ECO:0000313" key="2">
    <source>
        <dbReference type="EMBL" id="RIB27557.1"/>
    </source>
</evidence>
<dbReference type="OrthoDB" id="2427212at2759"/>
<sequence>MGFIQTNRRNQLMSQKALDMSKLRAEMTWSHRQKLYFTELLSPRTEPEPEEPEKASDDYTSTEGFDKEEMVDSSSLVSEFGGFLDIWVETITNETEELANTESEDEEILEINDTVYPAVDSNAKWDLSTLFNDLELP</sequence>
<evidence type="ECO:0000313" key="3">
    <source>
        <dbReference type="Proteomes" id="UP000266673"/>
    </source>
</evidence>
<dbReference type="Proteomes" id="UP000266673">
    <property type="component" value="Unassembled WGS sequence"/>
</dbReference>
<dbReference type="STRING" id="44941.A0A397W1U0"/>
<accession>A0A397W1U0</accession>
<feature type="region of interest" description="Disordered" evidence="1">
    <location>
        <begin position="40"/>
        <end position="72"/>
    </location>
</feature>
<protein>
    <submittedName>
        <fullName evidence="2">Uncharacterized protein</fullName>
    </submittedName>
</protein>
<dbReference type="AlphaFoldDB" id="A0A397W1U0"/>
<gene>
    <name evidence="2" type="ORF">C2G38_2029251</name>
</gene>
<comment type="caution">
    <text evidence="2">The sequence shown here is derived from an EMBL/GenBank/DDBJ whole genome shotgun (WGS) entry which is preliminary data.</text>
</comment>
<proteinExistence type="predicted"/>
<dbReference type="EMBL" id="QKWP01000094">
    <property type="protein sequence ID" value="RIB27557.1"/>
    <property type="molecule type" value="Genomic_DNA"/>
</dbReference>
<keyword evidence="3" id="KW-1185">Reference proteome</keyword>
<name>A0A397W1U0_9GLOM</name>
<evidence type="ECO:0000256" key="1">
    <source>
        <dbReference type="SAM" id="MobiDB-lite"/>
    </source>
</evidence>
<reference evidence="2 3" key="1">
    <citation type="submission" date="2018-06" db="EMBL/GenBank/DDBJ databases">
        <title>Comparative genomics reveals the genomic features of Rhizophagus irregularis, R. cerebriforme, R. diaphanum and Gigaspora rosea, and their symbiotic lifestyle signature.</title>
        <authorList>
            <person name="Morin E."/>
            <person name="San Clemente H."/>
            <person name="Chen E.C.H."/>
            <person name="De La Providencia I."/>
            <person name="Hainaut M."/>
            <person name="Kuo A."/>
            <person name="Kohler A."/>
            <person name="Murat C."/>
            <person name="Tang N."/>
            <person name="Roy S."/>
            <person name="Loubradou J."/>
            <person name="Henrissat B."/>
            <person name="Grigoriev I.V."/>
            <person name="Corradi N."/>
            <person name="Roux C."/>
            <person name="Martin F.M."/>
        </authorList>
    </citation>
    <scope>NUCLEOTIDE SEQUENCE [LARGE SCALE GENOMIC DNA]</scope>
    <source>
        <strain evidence="2 3">DAOM 194757</strain>
    </source>
</reference>